<evidence type="ECO:0000256" key="5">
    <source>
        <dbReference type="ARBA" id="ARBA00013211"/>
    </source>
</evidence>
<keyword evidence="9" id="KW-0444">Lipid biosynthesis</keyword>
<evidence type="ECO:0000256" key="2">
    <source>
        <dbReference type="ARBA" id="ARBA00004728"/>
    </source>
</evidence>
<comment type="domain">
    <text evidence="9">The HXXXXD motif is essential for acyltransferase activity and may constitute the binding site for the phosphate moiety of the glycerol-3-phosphate.</text>
</comment>
<name>A0ABT2FP52_9GAMM</name>
<dbReference type="CDD" id="cd07989">
    <property type="entry name" value="LPLAT_AGPAT-like"/>
    <property type="match status" value="1"/>
</dbReference>
<evidence type="ECO:0000256" key="1">
    <source>
        <dbReference type="ARBA" id="ARBA00001141"/>
    </source>
</evidence>
<keyword evidence="7 9" id="KW-0808">Transferase</keyword>
<dbReference type="PANTHER" id="PTHR10434:SF11">
    <property type="entry name" value="1-ACYL-SN-GLYCEROL-3-PHOSPHATE ACYLTRANSFERASE"/>
    <property type="match status" value="1"/>
</dbReference>
<dbReference type="Proteomes" id="UP001201549">
    <property type="component" value="Unassembled WGS sequence"/>
</dbReference>
<evidence type="ECO:0000256" key="3">
    <source>
        <dbReference type="ARBA" id="ARBA00005189"/>
    </source>
</evidence>
<comment type="similarity">
    <text evidence="4 9">Belongs to the 1-acyl-sn-glycerol-3-phosphate acyltransferase family.</text>
</comment>
<keyword evidence="9" id="KW-1208">Phospholipid metabolism</keyword>
<evidence type="ECO:0000256" key="8">
    <source>
        <dbReference type="ARBA" id="ARBA00023315"/>
    </source>
</evidence>
<evidence type="ECO:0000256" key="6">
    <source>
        <dbReference type="ARBA" id="ARBA00016139"/>
    </source>
</evidence>
<evidence type="ECO:0000256" key="4">
    <source>
        <dbReference type="ARBA" id="ARBA00008655"/>
    </source>
</evidence>
<organism evidence="11 12">
    <name type="scientific">Shewanella electrica</name>
    <dbReference type="NCBI Taxonomy" id="515560"/>
    <lineage>
        <taxon>Bacteria</taxon>
        <taxon>Pseudomonadati</taxon>
        <taxon>Pseudomonadota</taxon>
        <taxon>Gammaproteobacteria</taxon>
        <taxon>Alteromonadales</taxon>
        <taxon>Shewanellaceae</taxon>
        <taxon>Shewanella</taxon>
    </lineage>
</organism>
<sequence>MLLLLRCLLLVLMLAVLFIFSIVYCLVRPLHRNNVFMLSRPFSWCGVLLGFKVEVRHAERAQVQPCIFVANHQNNYDLFTHSKAMIPGTVTLGKRSLMWIPLFGQIYWLSGNIMINRKNRTTAVDTLNKIAQRIRDEKLSVWIFPEGTRSRGRGMLPFKAGAFHTAISAAVPVVPIVASCQGDIKLNRWNNGTVIVEVLPAIDTAGLTSADAKPLAQHVQQQMAAKFTELNQQLGLATELRNDQL</sequence>
<dbReference type="RefSeq" id="WP_238897790.1">
    <property type="nucleotide sequence ID" value="NZ_JAKOGG010000016.1"/>
</dbReference>
<dbReference type="GO" id="GO:0003841">
    <property type="term" value="F:1-acylglycerol-3-phosphate O-acyltransferase activity"/>
    <property type="evidence" value="ECO:0007669"/>
    <property type="project" value="UniProtKB-EC"/>
</dbReference>
<comment type="catalytic activity">
    <reaction evidence="1 9">
        <text>a 1-acyl-sn-glycero-3-phosphate + an acyl-CoA = a 1,2-diacyl-sn-glycero-3-phosphate + CoA</text>
        <dbReference type="Rhea" id="RHEA:19709"/>
        <dbReference type="ChEBI" id="CHEBI:57287"/>
        <dbReference type="ChEBI" id="CHEBI:57970"/>
        <dbReference type="ChEBI" id="CHEBI:58342"/>
        <dbReference type="ChEBI" id="CHEBI:58608"/>
        <dbReference type="EC" id="2.3.1.51"/>
    </reaction>
</comment>
<dbReference type="EC" id="2.3.1.51" evidence="5 9"/>
<evidence type="ECO:0000313" key="11">
    <source>
        <dbReference type="EMBL" id="MCS4558110.1"/>
    </source>
</evidence>
<dbReference type="InterPro" id="IPR002123">
    <property type="entry name" value="Plipid/glycerol_acylTrfase"/>
</dbReference>
<keyword evidence="9" id="KW-0594">Phospholipid biosynthesis</keyword>
<dbReference type="Pfam" id="PF01553">
    <property type="entry name" value="Acyltransferase"/>
    <property type="match status" value="1"/>
</dbReference>
<comment type="pathway">
    <text evidence="2">Phospholipid metabolism; CDP-diacylglycerol biosynthesis; CDP-diacylglycerol from sn-glycerol 3-phosphate: step 2/3.</text>
</comment>
<accession>A0ABT2FP52</accession>
<evidence type="ECO:0000259" key="10">
    <source>
        <dbReference type="SMART" id="SM00563"/>
    </source>
</evidence>
<protein>
    <recommendedName>
        <fullName evidence="6 9">1-acyl-sn-glycerol-3-phosphate acyltransferase</fullName>
        <ecNumber evidence="5 9">2.3.1.51</ecNumber>
    </recommendedName>
</protein>
<feature type="domain" description="Phospholipid/glycerol acyltransferase" evidence="10">
    <location>
        <begin position="66"/>
        <end position="181"/>
    </location>
</feature>
<dbReference type="EMBL" id="JAKOGG010000016">
    <property type="protein sequence ID" value="MCS4558110.1"/>
    <property type="molecule type" value="Genomic_DNA"/>
</dbReference>
<keyword evidence="12" id="KW-1185">Reference proteome</keyword>
<evidence type="ECO:0000256" key="9">
    <source>
        <dbReference type="RuleBase" id="RU361267"/>
    </source>
</evidence>
<dbReference type="SUPFAM" id="SSF69593">
    <property type="entry name" value="Glycerol-3-phosphate (1)-acyltransferase"/>
    <property type="match status" value="1"/>
</dbReference>
<keyword evidence="8 9" id="KW-0012">Acyltransferase</keyword>
<dbReference type="InterPro" id="IPR004552">
    <property type="entry name" value="AGP_acyltrans"/>
</dbReference>
<comment type="pathway">
    <text evidence="3">Lipid metabolism.</text>
</comment>
<dbReference type="SMART" id="SM00563">
    <property type="entry name" value="PlsC"/>
    <property type="match status" value="1"/>
</dbReference>
<keyword evidence="9" id="KW-0443">Lipid metabolism</keyword>
<proteinExistence type="inferred from homology"/>
<reference evidence="12" key="1">
    <citation type="submission" date="2023-07" db="EMBL/GenBank/DDBJ databases">
        <title>Shewanella mangrovi sp. nov., an acetaldehyde- degrading bacterium isolated from mangrove sediment.</title>
        <authorList>
            <person name="Liu Y."/>
        </authorList>
    </citation>
    <scope>NUCLEOTIDE SEQUENCE [LARGE SCALE GENOMIC DNA]</scope>
    <source>
        <strain evidence="12">C32</strain>
    </source>
</reference>
<dbReference type="NCBIfam" id="TIGR00530">
    <property type="entry name" value="AGP_acyltrn"/>
    <property type="match status" value="1"/>
</dbReference>
<evidence type="ECO:0000256" key="7">
    <source>
        <dbReference type="ARBA" id="ARBA00022679"/>
    </source>
</evidence>
<evidence type="ECO:0000313" key="12">
    <source>
        <dbReference type="Proteomes" id="UP001201549"/>
    </source>
</evidence>
<gene>
    <name evidence="11" type="ORF">L9G74_16860</name>
</gene>
<comment type="caution">
    <text evidence="11">The sequence shown here is derived from an EMBL/GenBank/DDBJ whole genome shotgun (WGS) entry which is preliminary data.</text>
</comment>
<dbReference type="PANTHER" id="PTHR10434">
    <property type="entry name" value="1-ACYL-SN-GLYCEROL-3-PHOSPHATE ACYLTRANSFERASE"/>
    <property type="match status" value="1"/>
</dbReference>